<dbReference type="GO" id="GO:0000139">
    <property type="term" value="C:Golgi membrane"/>
    <property type="evidence" value="ECO:0007669"/>
    <property type="project" value="UniProtKB-SubCell"/>
</dbReference>
<dbReference type="GO" id="GO:0033116">
    <property type="term" value="C:endoplasmic reticulum-Golgi intermediate compartment membrane"/>
    <property type="evidence" value="ECO:0007669"/>
    <property type="project" value="UniProtKB-SubCell"/>
</dbReference>
<dbReference type="Pfam" id="PF07970">
    <property type="entry name" value="COPIIcoated_ERV"/>
    <property type="match status" value="1"/>
</dbReference>
<evidence type="ECO:0000256" key="5">
    <source>
        <dbReference type="RuleBase" id="RU369013"/>
    </source>
</evidence>
<comment type="subcellular location">
    <subcellularLocation>
        <location evidence="5">Endoplasmic reticulum membrane</location>
        <topology evidence="5">Multi-pass membrane protein</topology>
    </subcellularLocation>
    <subcellularLocation>
        <location evidence="5">Endoplasmic reticulum-Golgi intermediate compartment membrane</location>
        <topology evidence="5">Multi-pass membrane protein</topology>
    </subcellularLocation>
    <subcellularLocation>
        <location evidence="5">Golgi apparatus membrane</location>
        <topology evidence="5">Multi-pass membrane protein</topology>
    </subcellularLocation>
    <subcellularLocation>
        <location evidence="1">Membrane</location>
    </subcellularLocation>
</comment>
<protein>
    <recommendedName>
        <fullName evidence="5">Endoplasmic reticulum-Golgi intermediate compartment protein</fullName>
    </recommendedName>
</protein>
<evidence type="ECO:0000256" key="1">
    <source>
        <dbReference type="ARBA" id="ARBA00004370"/>
    </source>
</evidence>
<dbReference type="InterPro" id="IPR045888">
    <property type="entry name" value="Erv"/>
</dbReference>
<keyword evidence="9" id="KW-1185">Reference proteome</keyword>
<evidence type="ECO:0000256" key="4">
    <source>
        <dbReference type="ARBA" id="ARBA00023136"/>
    </source>
</evidence>
<evidence type="ECO:0000313" key="8">
    <source>
        <dbReference type="EMBL" id="PUU78493.1"/>
    </source>
</evidence>
<keyword evidence="5" id="KW-0333">Golgi apparatus</keyword>
<comment type="similarity">
    <text evidence="5">Belongs to the ERGIC family.</text>
</comment>
<dbReference type="PANTHER" id="PTHR10984">
    <property type="entry name" value="ENDOPLASMIC RETICULUM-GOLGI INTERMEDIATE COMPARTMENT PROTEIN"/>
    <property type="match status" value="1"/>
</dbReference>
<keyword evidence="5" id="KW-0931">ER-Golgi transport</keyword>
<reference evidence="8 9" key="1">
    <citation type="submission" date="2017-04" db="EMBL/GenBank/DDBJ databases">
        <title>Draft genome sequence of Tuber borchii Vittad., a whitish edible truffle.</title>
        <authorList>
            <consortium name="DOE Joint Genome Institute"/>
            <person name="Murat C."/>
            <person name="Kuo A."/>
            <person name="Barry K.W."/>
            <person name="Clum A."/>
            <person name="Dockter R.B."/>
            <person name="Fauchery L."/>
            <person name="Iotti M."/>
            <person name="Kohler A."/>
            <person name="Labutti K."/>
            <person name="Lindquist E.A."/>
            <person name="Lipzen A."/>
            <person name="Ohm R.A."/>
            <person name="Wang M."/>
            <person name="Grigoriev I.V."/>
            <person name="Zambonelli A."/>
            <person name="Martin F.M."/>
        </authorList>
    </citation>
    <scope>NUCLEOTIDE SEQUENCE [LARGE SCALE GENOMIC DNA]</scope>
    <source>
        <strain evidence="8 9">Tbo3840</strain>
    </source>
</reference>
<comment type="function">
    <text evidence="5">Plays a role in transport between endoplasmic reticulum and Golgi.</text>
</comment>
<sequence>MNEEFFGEKRTSLGESVRTFDAFPKTRATYTTRTPRGGAITLLLLLTSAYLTLTELRNYLTGNESQTFLVEPSIGHEMQINLDITVAMPCSNLHVNVQDAMQDRILAGELLAREDVRFDDGGAHKLFQQPGGGGAAEREQHGGLFSSLSGGGGAGAGAGSGSGSSCRIYGSMGVNRVQGDFHITAKGHGYWEDGAHVDHQSFNFSHVITELSFGDYYPKLVNPLDGVVSKTDQNFYKFQYFLSIVPTTYESQTSGKSLLTNQYAVTEQSRKISSHAVPGIFFKYDIEPISLTISDRRTALLAFVVRLVNIISGILVGGGWAYGLFGTLAGYFRRQKRRTDGMLNGRALGDEE</sequence>
<evidence type="ECO:0000259" key="7">
    <source>
        <dbReference type="Pfam" id="PF13850"/>
    </source>
</evidence>
<feature type="transmembrane region" description="Helical" evidence="5">
    <location>
        <begin position="299"/>
        <end position="332"/>
    </location>
</feature>
<dbReference type="GO" id="GO:0005789">
    <property type="term" value="C:endoplasmic reticulum membrane"/>
    <property type="evidence" value="ECO:0007669"/>
    <property type="project" value="UniProtKB-SubCell"/>
</dbReference>
<keyword evidence="5" id="KW-0813">Transport</keyword>
<dbReference type="Pfam" id="PF13850">
    <property type="entry name" value="ERGIC_N"/>
    <property type="match status" value="1"/>
</dbReference>
<dbReference type="STRING" id="42251.A0A2T6ZSR0"/>
<organism evidence="8 9">
    <name type="scientific">Tuber borchii</name>
    <name type="common">White truffle</name>
    <dbReference type="NCBI Taxonomy" id="42251"/>
    <lineage>
        <taxon>Eukaryota</taxon>
        <taxon>Fungi</taxon>
        <taxon>Dikarya</taxon>
        <taxon>Ascomycota</taxon>
        <taxon>Pezizomycotina</taxon>
        <taxon>Pezizomycetes</taxon>
        <taxon>Pezizales</taxon>
        <taxon>Tuberaceae</taxon>
        <taxon>Tuber</taxon>
    </lineage>
</organism>
<evidence type="ECO:0000256" key="2">
    <source>
        <dbReference type="ARBA" id="ARBA00022692"/>
    </source>
</evidence>
<dbReference type="EMBL" id="NESQ01000118">
    <property type="protein sequence ID" value="PUU78493.1"/>
    <property type="molecule type" value="Genomic_DNA"/>
</dbReference>
<dbReference type="Proteomes" id="UP000244722">
    <property type="component" value="Unassembled WGS sequence"/>
</dbReference>
<keyword evidence="4 5" id="KW-0472">Membrane</keyword>
<dbReference type="InterPro" id="IPR039542">
    <property type="entry name" value="Erv_N"/>
</dbReference>
<dbReference type="GO" id="GO:0006890">
    <property type="term" value="P:retrograde vesicle-mediated transport, Golgi to endoplasmic reticulum"/>
    <property type="evidence" value="ECO:0007669"/>
    <property type="project" value="TreeGrafter"/>
</dbReference>
<dbReference type="PANTHER" id="PTHR10984:SF81">
    <property type="entry name" value="ER-DERIVED VESICLES PROTEIN ERV41"/>
    <property type="match status" value="1"/>
</dbReference>
<evidence type="ECO:0000313" key="9">
    <source>
        <dbReference type="Proteomes" id="UP000244722"/>
    </source>
</evidence>
<feature type="domain" description="Endoplasmic reticulum vesicle transporter N-terminal" evidence="7">
    <location>
        <begin position="17"/>
        <end position="105"/>
    </location>
</feature>
<name>A0A2T6ZSR0_TUBBO</name>
<evidence type="ECO:0000259" key="6">
    <source>
        <dbReference type="Pfam" id="PF07970"/>
    </source>
</evidence>
<dbReference type="GO" id="GO:0030134">
    <property type="term" value="C:COPII-coated ER to Golgi transport vesicle"/>
    <property type="evidence" value="ECO:0007669"/>
    <property type="project" value="TreeGrafter"/>
</dbReference>
<comment type="caution">
    <text evidence="5">Lacks conserved residue(s) required for the propagation of feature annotation.</text>
</comment>
<accession>A0A2T6ZSR0</accession>
<keyword evidence="5" id="KW-0256">Endoplasmic reticulum</keyword>
<gene>
    <name evidence="8" type="ORF">B9Z19DRAFT_1142373</name>
</gene>
<keyword evidence="3 5" id="KW-1133">Transmembrane helix</keyword>
<dbReference type="GO" id="GO:0006888">
    <property type="term" value="P:endoplasmic reticulum to Golgi vesicle-mediated transport"/>
    <property type="evidence" value="ECO:0007669"/>
    <property type="project" value="UniProtKB-UniRule"/>
</dbReference>
<proteinExistence type="inferred from homology"/>
<dbReference type="InterPro" id="IPR012936">
    <property type="entry name" value="Erv_C"/>
</dbReference>
<dbReference type="OrthoDB" id="5541786at2759"/>
<evidence type="ECO:0000256" key="3">
    <source>
        <dbReference type="ARBA" id="ARBA00022989"/>
    </source>
</evidence>
<feature type="domain" description="Endoplasmic reticulum vesicle transporter C-terminal" evidence="6">
    <location>
        <begin position="164"/>
        <end position="316"/>
    </location>
</feature>
<dbReference type="AlphaFoldDB" id="A0A2T6ZSR0"/>
<comment type="caution">
    <text evidence="8">The sequence shown here is derived from an EMBL/GenBank/DDBJ whole genome shotgun (WGS) entry which is preliminary data.</text>
</comment>
<keyword evidence="2 5" id="KW-0812">Transmembrane</keyword>